<evidence type="ECO:0000256" key="2">
    <source>
        <dbReference type="ARBA" id="ARBA00005182"/>
    </source>
</evidence>
<protein>
    <recommendedName>
        <fullName evidence="7">AlgX/AlgJ SGNH hydrolase-like domain-containing protein</fullName>
    </recommendedName>
</protein>
<dbReference type="Pfam" id="PF16822">
    <property type="entry name" value="ALGX"/>
    <property type="match status" value="1"/>
</dbReference>
<keyword evidence="6" id="KW-0016">Alginate biosynthesis</keyword>
<gene>
    <name evidence="8" type="ORF">F3059_08045</name>
</gene>
<evidence type="ECO:0000256" key="6">
    <source>
        <dbReference type="ARBA" id="ARBA00022841"/>
    </source>
</evidence>
<evidence type="ECO:0000256" key="4">
    <source>
        <dbReference type="ARBA" id="ARBA00022729"/>
    </source>
</evidence>
<dbReference type="UniPathway" id="UPA00286"/>
<dbReference type="RefSeq" id="WP_151168030.1">
    <property type="nucleotide sequence ID" value="NZ_WACR01000006.1"/>
</dbReference>
<keyword evidence="5" id="KW-0574">Periplasm</keyword>
<evidence type="ECO:0000256" key="1">
    <source>
        <dbReference type="ARBA" id="ARBA00004418"/>
    </source>
</evidence>
<reference evidence="8 9" key="1">
    <citation type="submission" date="2019-09" db="EMBL/GenBank/DDBJ databases">
        <title>Genomes of Cryomorphaceae.</title>
        <authorList>
            <person name="Bowman J.P."/>
        </authorList>
    </citation>
    <scope>NUCLEOTIDE SEQUENCE [LARGE SCALE GENOMIC DNA]</scope>
    <source>
        <strain evidence="8 9">KCTC 52047</strain>
    </source>
</reference>
<dbReference type="GO" id="GO:0042121">
    <property type="term" value="P:alginic acid biosynthetic process"/>
    <property type="evidence" value="ECO:0007669"/>
    <property type="project" value="UniProtKB-UniPathway"/>
</dbReference>
<keyword evidence="9" id="KW-1185">Reference proteome</keyword>
<comment type="pathway">
    <text evidence="2">Glycan biosynthesis; alginate biosynthesis.</text>
</comment>
<evidence type="ECO:0000313" key="8">
    <source>
        <dbReference type="EMBL" id="KAB1063978.1"/>
    </source>
</evidence>
<dbReference type="GO" id="GO:0042597">
    <property type="term" value="C:periplasmic space"/>
    <property type="evidence" value="ECO:0007669"/>
    <property type="project" value="UniProtKB-SubCell"/>
</dbReference>
<organism evidence="8 9">
    <name type="scientific">Salibacter halophilus</name>
    <dbReference type="NCBI Taxonomy" id="1803916"/>
    <lineage>
        <taxon>Bacteria</taxon>
        <taxon>Pseudomonadati</taxon>
        <taxon>Bacteroidota</taxon>
        <taxon>Flavobacteriia</taxon>
        <taxon>Flavobacteriales</taxon>
        <taxon>Salibacteraceae</taxon>
        <taxon>Salibacter</taxon>
    </lineage>
</organism>
<evidence type="ECO:0000259" key="7">
    <source>
        <dbReference type="Pfam" id="PF16822"/>
    </source>
</evidence>
<dbReference type="OrthoDB" id="175771at2"/>
<comment type="caution">
    <text evidence="8">The sequence shown here is derived from an EMBL/GenBank/DDBJ whole genome shotgun (WGS) entry which is preliminary data.</text>
</comment>
<sequence length="431" mass="50131">MKRVDHKKGLLIALLIVLAFPLITGLFSIQIGTKLHRSKEAQPPDEITMSSWFNGSWQDQVVSYVNDHIGCFPLFVKIHNQLEYFFFGNIHTRDIIKGKENYLFENTYVNALYGKDEIDDSIVVNNTRKLRQLQDTLNSLGKPLIFCMAANKAVYFSELLPKVTSANTNYSKYLREFERQNVNHIDCNGWFLDMKDSLDHALFPQFGIHWSHFAGILVADTVSNKYEELAGWNLPELEISEKSYSTKPKFDDNDIATSMNLFTTPDPRPLIYPRYSWLSDNSDKKDKKLLMIGDSFMWELFKRSGIGSNCFKEQEFWYYNQTIHKTHQVDSLPMLTRHINTIEKIEEFDAVLIVSNGPNLPQFTWDFVKNTLNLLNNSSYAPEERNNAYLKSQCYGNGKWRAVIENQANKRNIPIDSMVSVYLHDKHYKRL</sequence>
<evidence type="ECO:0000256" key="5">
    <source>
        <dbReference type="ARBA" id="ARBA00022764"/>
    </source>
</evidence>
<feature type="domain" description="AlgX/AlgJ SGNH hydrolase-like" evidence="7">
    <location>
        <begin position="96"/>
        <end position="287"/>
    </location>
</feature>
<dbReference type="EMBL" id="WACR01000006">
    <property type="protein sequence ID" value="KAB1063978.1"/>
    <property type="molecule type" value="Genomic_DNA"/>
</dbReference>
<dbReference type="AlphaFoldDB" id="A0A6N6M3Y0"/>
<keyword evidence="4" id="KW-0732">Signal</keyword>
<keyword evidence="3" id="KW-0808">Transferase</keyword>
<comment type="subcellular location">
    <subcellularLocation>
        <location evidence="1">Periplasm</location>
    </subcellularLocation>
</comment>
<evidence type="ECO:0000256" key="3">
    <source>
        <dbReference type="ARBA" id="ARBA00022679"/>
    </source>
</evidence>
<dbReference type="Proteomes" id="UP000435357">
    <property type="component" value="Unassembled WGS sequence"/>
</dbReference>
<name>A0A6N6M3Y0_9FLAO</name>
<dbReference type="GO" id="GO:0016740">
    <property type="term" value="F:transferase activity"/>
    <property type="evidence" value="ECO:0007669"/>
    <property type="project" value="UniProtKB-KW"/>
</dbReference>
<evidence type="ECO:0000313" key="9">
    <source>
        <dbReference type="Proteomes" id="UP000435357"/>
    </source>
</evidence>
<accession>A0A6N6M3Y0</accession>
<proteinExistence type="predicted"/>
<dbReference type="InterPro" id="IPR031811">
    <property type="entry name" value="ALGX/ALGJ_SGNH-like"/>
</dbReference>